<evidence type="ECO:0000313" key="2">
    <source>
        <dbReference type="EMBL" id="KIU01480.1"/>
    </source>
</evidence>
<feature type="non-terminal residue" evidence="2">
    <location>
        <position position="143"/>
    </location>
</feature>
<evidence type="ECO:0000256" key="1">
    <source>
        <dbReference type="SAM" id="MobiDB-lite"/>
    </source>
</evidence>
<dbReference type="Proteomes" id="UP000032274">
    <property type="component" value="Unassembled WGS sequence"/>
</dbReference>
<reference evidence="2 3" key="1">
    <citation type="submission" date="2015-01" db="EMBL/GenBank/DDBJ databases">
        <title>Characterization of Swiss Staphylococcus aureus strains involved in food poisoning.</title>
        <authorList>
            <person name="Crovadore J."/>
            <person name="Chablais R."/>
            <person name="Tonacini J."/>
            <person name="Schnyder B."/>
            <person name="Lefort F."/>
        </authorList>
    </citation>
    <scope>NUCLEOTIDE SEQUENCE [LARGE SCALE GENOMIC DNA]</scope>
    <source>
        <strain evidence="2 3">SA-120</strain>
    </source>
</reference>
<feature type="non-terminal residue" evidence="2">
    <location>
        <position position="1"/>
    </location>
</feature>
<dbReference type="AlphaFoldDB" id="A0AA40JQD1"/>
<comment type="caution">
    <text evidence="2">The sequence shown here is derived from an EMBL/GenBank/DDBJ whole genome shotgun (WGS) entry which is preliminary data.</text>
</comment>
<feature type="region of interest" description="Disordered" evidence="1">
    <location>
        <begin position="1"/>
        <end position="62"/>
    </location>
</feature>
<name>A0AA40JQD1_STAAU</name>
<feature type="compositionally biased region" description="Low complexity" evidence="1">
    <location>
        <begin position="24"/>
        <end position="36"/>
    </location>
</feature>
<feature type="compositionally biased region" description="Gly residues" evidence="1">
    <location>
        <begin position="1"/>
        <end position="10"/>
    </location>
</feature>
<accession>A0AA40JQD1</accession>
<evidence type="ECO:0000313" key="3">
    <source>
        <dbReference type="Proteomes" id="UP000032274"/>
    </source>
</evidence>
<gene>
    <name evidence="2" type="ORF">QU38_01400</name>
</gene>
<dbReference type="EMBL" id="JXIG01000306">
    <property type="protein sequence ID" value="KIU01480.1"/>
    <property type="molecule type" value="Genomic_DNA"/>
</dbReference>
<proteinExistence type="predicted"/>
<sequence>PAGAPGGAGGSRPDRRGCGDAGRGRAALLRQAPAGRCRGSALQDPAAGRARQSHARRADRAVRPALLDVSQRVDRRLEDMGGGHVVNHPGTAGAAEILFDQRALHCDGGPALVPQQDGKAQIVHVAGEGAGGLGAGTVGAVQV</sequence>
<protein>
    <submittedName>
        <fullName evidence="2">Uncharacterized protein</fullName>
    </submittedName>
</protein>
<organism evidence="2 3">
    <name type="scientific">Staphylococcus aureus</name>
    <dbReference type="NCBI Taxonomy" id="1280"/>
    <lineage>
        <taxon>Bacteria</taxon>
        <taxon>Bacillati</taxon>
        <taxon>Bacillota</taxon>
        <taxon>Bacilli</taxon>
        <taxon>Bacillales</taxon>
        <taxon>Staphylococcaceae</taxon>
        <taxon>Staphylococcus</taxon>
    </lineage>
</organism>